<proteinExistence type="predicted"/>
<keyword evidence="2" id="KW-1185">Reference proteome</keyword>
<evidence type="ECO:0000313" key="2">
    <source>
        <dbReference type="Proteomes" id="UP001056778"/>
    </source>
</evidence>
<dbReference type="EMBL" id="CM043016">
    <property type="protein sequence ID" value="KAI4467378.1"/>
    <property type="molecule type" value="Genomic_DNA"/>
</dbReference>
<dbReference type="Proteomes" id="UP001056778">
    <property type="component" value="Chromosome 2"/>
</dbReference>
<accession>A0ACB9TKG4</accession>
<name>A0ACB9TKG4_HOLOL</name>
<sequence>MDNRAVFLLSNYFDPTKTETITRKQKDGTTQEFTCPELVKKYNIHMGYVDKMDMLNTRLIESPKSGCIGFYFILLCHVIHCSLCYVSVNAFILFKKRTNSKGHLNLKQFSLSLALGLIGAEETARRKGRPSTGPLNHFKRTVLYEIRYNSCSHMPIHVEKPRICSFCNTKSEPHKSSK</sequence>
<comment type="caution">
    <text evidence="1">The sequence shown here is derived from an EMBL/GenBank/DDBJ whole genome shotgun (WGS) entry which is preliminary data.</text>
</comment>
<protein>
    <submittedName>
        <fullName evidence="1">Adenosine deaminase</fullName>
    </submittedName>
</protein>
<evidence type="ECO:0000313" key="1">
    <source>
        <dbReference type="EMBL" id="KAI4467378.1"/>
    </source>
</evidence>
<organism evidence="1 2">
    <name type="scientific">Holotrichia oblita</name>
    <name type="common">Chafer beetle</name>
    <dbReference type="NCBI Taxonomy" id="644536"/>
    <lineage>
        <taxon>Eukaryota</taxon>
        <taxon>Metazoa</taxon>
        <taxon>Ecdysozoa</taxon>
        <taxon>Arthropoda</taxon>
        <taxon>Hexapoda</taxon>
        <taxon>Insecta</taxon>
        <taxon>Pterygota</taxon>
        <taxon>Neoptera</taxon>
        <taxon>Endopterygota</taxon>
        <taxon>Coleoptera</taxon>
        <taxon>Polyphaga</taxon>
        <taxon>Scarabaeiformia</taxon>
        <taxon>Scarabaeidae</taxon>
        <taxon>Melolonthinae</taxon>
        <taxon>Holotrichia</taxon>
    </lineage>
</organism>
<reference evidence="1" key="1">
    <citation type="submission" date="2022-04" db="EMBL/GenBank/DDBJ databases">
        <title>Chromosome-scale genome assembly of Holotrichia oblita Faldermann.</title>
        <authorList>
            <person name="Rongchong L."/>
        </authorList>
    </citation>
    <scope>NUCLEOTIDE SEQUENCE</scope>
    <source>
        <strain evidence="1">81SQS9</strain>
    </source>
</reference>
<gene>
    <name evidence="1" type="ORF">MML48_2g00007705</name>
</gene>